<organism evidence="2 3">
    <name type="scientific">Rhizopus microsporus</name>
    <dbReference type="NCBI Taxonomy" id="58291"/>
    <lineage>
        <taxon>Eukaryota</taxon>
        <taxon>Fungi</taxon>
        <taxon>Fungi incertae sedis</taxon>
        <taxon>Mucoromycota</taxon>
        <taxon>Mucoromycotina</taxon>
        <taxon>Mucoromycetes</taxon>
        <taxon>Mucorales</taxon>
        <taxon>Mucorineae</taxon>
        <taxon>Rhizopodaceae</taxon>
        <taxon>Rhizopus</taxon>
    </lineage>
</organism>
<evidence type="ECO:0000313" key="2">
    <source>
        <dbReference type="EMBL" id="ORE20984.1"/>
    </source>
</evidence>
<dbReference type="Gene3D" id="2.170.270.10">
    <property type="entry name" value="SET domain"/>
    <property type="match status" value="1"/>
</dbReference>
<proteinExistence type="predicted"/>
<protein>
    <recommendedName>
        <fullName evidence="1">SET domain-containing protein</fullName>
    </recommendedName>
</protein>
<gene>
    <name evidence="2" type="ORF">BCV71DRAFT_261519</name>
</gene>
<dbReference type="SUPFAM" id="SSF82199">
    <property type="entry name" value="SET domain"/>
    <property type="match status" value="1"/>
</dbReference>
<dbReference type="VEuPathDB" id="FungiDB:BCV72DRAFT_300926"/>
<dbReference type="Proteomes" id="UP000242381">
    <property type="component" value="Unassembled WGS sequence"/>
</dbReference>
<dbReference type="EMBL" id="KV921285">
    <property type="protein sequence ID" value="ORE20984.1"/>
    <property type="molecule type" value="Genomic_DNA"/>
</dbReference>
<dbReference type="Pfam" id="PF00856">
    <property type="entry name" value="SET"/>
    <property type="match status" value="1"/>
</dbReference>
<name>A0A1X0S9N6_RHIZD</name>
<feature type="domain" description="SET" evidence="1">
    <location>
        <begin position="35"/>
        <end position="92"/>
    </location>
</feature>
<evidence type="ECO:0000259" key="1">
    <source>
        <dbReference type="Pfam" id="PF00856"/>
    </source>
</evidence>
<evidence type="ECO:0000313" key="3">
    <source>
        <dbReference type="Proteomes" id="UP000242381"/>
    </source>
</evidence>
<dbReference type="InterPro" id="IPR001214">
    <property type="entry name" value="SET_dom"/>
</dbReference>
<dbReference type="InterPro" id="IPR046341">
    <property type="entry name" value="SET_dom_sf"/>
</dbReference>
<dbReference type="AlphaFoldDB" id="A0A1X0S9N6"/>
<sequence>MVATKDLDVSKHLVHCASTMARMTAQLEMGEDETCWWVINHRAQNHVLLGPLRFFNHGCRSNAKFASHSSKKFVPRIKAKIKAGDEITLFYGRRPPWFRIFIITVSRLLKIKSLFDT</sequence>
<accession>A0A1X0S9N6</accession>
<reference evidence="2 3" key="1">
    <citation type="journal article" date="2016" name="Proc. Natl. Acad. Sci. U.S.A.">
        <title>Lipid metabolic changes in an early divergent fungus govern the establishment of a mutualistic symbiosis with endobacteria.</title>
        <authorList>
            <person name="Lastovetsky O.A."/>
            <person name="Gaspar M.L."/>
            <person name="Mondo S.J."/>
            <person name="LaButti K.M."/>
            <person name="Sandor L."/>
            <person name="Grigoriev I.V."/>
            <person name="Henry S.A."/>
            <person name="Pawlowska T.E."/>
        </authorList>
    </citation>
    <scope>NUCLEOTIDE SEQUENCE [LARGE SCALE GENOMIC DNA]</scope>
    <source>
        <strain evidence="2 3">ATCC 11559</strain>
    </source>
</reference>